<keyword evidence="3" id="KW-1185">Reference proteome</keyword>
<feature type="transmembrane region" description="Helical" evidence="1">
    <location>
        <begin position="201"/>
        <end position="219"/>
    </location>
</feature>
<protein>
    <submittedName>
        <fullName evidence="2">Uncharacterized protein</fullName>
    </submittedName>
</protein>
<accession>J9D5L3</accession>
<evidence type="ECO:0000313" key="3">
    <source>
        <dbReference type="Proteomes" id="UP000003163"/>
    </source>
</evidence>
<dbReference type="VEuPathDB" id="MicrosporidiaDB:EDEG_02565"/>
<reference evidence="3" key="2">
    <citation type="submission" date="2015-07" db="EMBL/GenBank/DDBJ databases">
        <title>Contrasting host-pathogen interactions and genome evolution in two generalist and specialist microsporidian pathogens of mosquitoes.</title>
        <authorList>
            <consortium name="The Broad Institute Genomics Platform"/>
            <consortium name="The Broad Institute Genome Sequencing Center for Infectious Disease"/>
            <person name="Cuomo C.A."/>
            <person name="Sanscrainte N.D."/>
            <person name="Goldberg J.M."/>
            <person name="Heiman D."/>
            <person name="Young S."/>
            <person name="Zeng Q."/>
            <person name="Becnel J.J."/>
            <person name="Birren B.W."/>
        </authorList>
    </citation>
    <scope>NUCLEOTIDE SEQUENCE [LARGE SCALE GENOMIC DNA]</scope>
    <source>
        <strain evidence="3">USNM 41457</strain>
    </source>
</reference>
<keyword evidence="1" id="KW-0472">Membrane</keyword>
<evidence type="ECO:0000256" key="1">
    <source>
        <dbReference type="SAM" id="Phobius"/>
    </source>
</evidence>
<feature type="transmembrane region" description="Helical" evidence="1">
    <location>
        <begin position="12"/>
        <end position="34"/>
    </location>
</feature>
<dbReference type="HOGENOM" id="CLU_1023170_0_0_1"/>
<organism evidence="2 3">
    <name type="scientific">Edhazardia aedis (strain USNM 41457)</name>
    <name type="common">Microsporidian parasite</name>
    <dbReference type="NCBI Taxonomy" id="1003232"/>
    <lineage>
        <taxon>Eukaryota</taxon>
        <taxon>Fungi</taxon>
        <taxon>Fungi incertae sedis</taxon>
        <taxon>Microsporidia</taxon>
        <taxon>Edhazardia</taxon>
    </lineage>
</organism>
<dbReference type="EMBL" id="AFBI03000047">
    <property type="protein sequence ID" value="EJW03046.2"/>
    <property type="molecule type" value="Genomic_DNA"/>
</dbReference>
<reference evidence="2 3" key="1">
    <citation type="submission" date="2011-08" db="EMBL/GenBank/DDBJ databases">
        <authorList>
            <person name="Liu Z.J."/>
            <person name="Shi F.L."/>
            <person name="Lu J.Q."/>
            <person name="Li M."/>
            <person name="Wang Z.L."/>
        </authorList>
    </citation>
    <scope>NUCLEOTIDE SEQUENCE [LARGE SCALE GENOMIC DNA]</scope>
    <source>
        <strain evidence="2 3">USNM 41457</strain>
    </source>
</reference>
<gene>
    <name evidence="2" type="ORF">EDEG_02565</name>
</gene>
<dbReference type="AlphaFoldDB" id="J9D5L3"/>
<proteinExistence type="predicted"/>
<sequence length="275" mass="32239">MIRMKAHVRTFNYYIYLLILIQKIKCTFIAMFYQNLDKNFNTPSSFTIKIAITTVLGIFVGFFGIRCFRISFFIISLILIDTFLEKYIGKISSYLEKSSVPSIFTKQFNLIFSNNIRDSQVKVFIVILLLSLLISVIINHLIKVLKYIVMISLFIHIYIKDYHRLYSEYFGFSNEDVLISYLMLFIMYFIVFIVCKKGTDYIFGCFFGFMGPLIFVTGLDICSEKKLGFIKTLTKWDESSLREMNLKYLLPFVLVCGVCTTIQTYYVVTSKKEIF</sequence>
<feature type="transmembrane region" description="Helical" evidence="1">
    <location>
        <begin position="123"/>
        <end position="142"/>
    </location>
</feature>
<name>J9D5L3_EDHAE</name>
<feature type="transmembrane region" description="Helical" evidence="1">
    <location>
        <begin position="177"/>
        <end position="194"/>
    </location>
</feature>
<keyword evidence="1" id="KW-0812">Transmembrane</keyword>
<dbReference type="Proteomes" id="UP000003163">
    <property type="component" value="Unassembled WGS sequence"/>
</dbReference>
<feature type="transmembrane region" description="Helical" evidence="1">
    <location>
        <begin position="46"/>
        <end position="65"/>
    </location>
</feature>
<dbReference type="InParanoid" id="J9D5L3"/>
<keyword evidence="1" id="KW-1133">Transmembrane helix</keyword>
<comment type="caution">
    <text evidence="2">The sequence shown here is derived from an EMBL/GenBank/DDBJ whole genome shotgun (WGS) entry which is preliminary data.</text>
</comment>
<feature type="transmembrane region" description="Helical" evidence="1">
    <location>
        <begin position="248"/>
        <end position="268"/>
    </location>
</feature>
<evidence type="ECO:0000313" key="2">
    <source>
        <dbReference type="EMBL" id="EJW03046.2"/>
    </source>
</evidence>